<dbReference type="GO" id="GO:0016020">
    <property type="term" value="C:membrane"/>
    <property type="evidence" value="ECO:0007669"/>
    <property type="project" value="UniProtKB-SubCell"/>
</dbReference>
<dbReference type="PANTHER" id="PTHR23502">
    <property type="entry name" value="MAJOR FACILITATOR SUPERFAMILY"/>
    <property type="match status" value="1"/>
</dbReference>
<dbReference type="EMBL" id="KV407454">
    <property type="protein sequence ID" value="KZF26964.1"/>
    <property type="molecule type" value="Genomic_DNA"/>
</dbReference>
<keyword evidence="3 7" id="KW-0812">Transmembrane</keyword>
<dbReference type="CDD" id="cd17323">
    <property type="entry name" value="MFS_Tpo1_MDR_like"/>
    <property type="match status" value="1"/>
</dbReference>
<dbReference type="STRING" id="1328760.A0A165K473"/>
<dbReference type="Gene3D" id="1.20.1250.20">
    <property type="entry name" value="MFS general substrate transporter like domains"/>
    <property type="match status" value="1"/>
</dbReference>
<keyword evidence="10" id="KW-1185">Reference proteome</keyword>
<dbReference type="RefSeq" id="XP_018192519.1">
    <property type="nucleotide sequence ID" value="XM_018330778.1"/>
</dbReference>
<evidence type="ECO:0000256" key="2">
    <source>
        <dbReference type="ARBA" id="ARBA00008335"/>
    </source>
</evidence>
<feature type="transmembrane region" description="Helical" evidence="7">
    <location>
        <begin position="113"/>
        <end position="131"/>
    </location>
</feature>
<accession>A0A165K473</accession>
<sequence length="550" mass="59811">MTDSMNAPPGNVGENEATPKAQMHDENKADSQSRNQDQRWAEPHLDQAYHDQVNEKNNTNVSDLEKGPVHSSATSNTLDISGEGDNGGDPNIVFWDGSNDPANPYNWSKGVKLGHIALVSLITLITPLASSMFAPGVSKVMVEFKSTNEELASFVVSVFILGFAFGPLLIAPLSELYGRLPLYHGCNIIFIIFSIACAVSTDLNMLIVFRFFTGCAGAAPLTLGGGTIADLMVQEQRGGAMAMWALGPMMGPVIGPIAGGYLTQAVGWRWVFWVLVIAMGVVGVASIFFMRETYAPVLLERKAEHLRKETGNTALCSKLSLNVSPRTLLLRSIVRPTKLLLFSPIVLLLSIFMAVTYGYLYLLFTTFPMVFQQTYGFSVGSSGLSYLGVGIGNMIGICITGLGSDRIIKAKSAKGGMKPEYRLIPLVFGCPLIPIGLFFYGWTAQYRTHWILPIIGTGIFGVGMILAFMPISTYLVDAFTLHAASALAANMILRSILGATLPLAGREMYQTLHLGWGNSLLGFIALGLIPIPLLFYRYGEKIRRWKSIEL</sequence>
<dbReference type="PANTHER" id="PTHR23502:SF68">
    <property type="entry name" value="MULTIDRUG TRANSPORTER, PUTATIVE (AFU_ORTHOLOGUE AFUA_3G01120)-RELATED"/>
    <property type="match status" value="1"/>
</dbReference>
<feature type="transmembrane region" description="Helical" evidence="7">
    <location>
        <begin position="516"/>
        <end position="536"/>
    </location>
</feature>
<dbReference type="AlphaFoldDB" id="A0A165K473"/>
<feature type="transmembrane region" description="Helical" evidence="7">
    <location>
        <begin position="207"/>
        <end position="229"/>
    </location>
</feature>
<dbReference type="GeneID" id="28895915"/>
<evidence type="ECO:0000313" key="9">
    <source>
        <dbReference type="EMBL" id="KZF26964.1"/>
    </source>
</evidence>
<feature type="domain" description="Major facilitator superfamily (MFS) profile" evidence="8">
    <location>
        <begin position="115"/>
        <end position="542"/>
    </location>
</feature>
<dbReference type="GO" id="GO:0022857">
    <property type="term" value="F:transmembrane transporter activity"/>
    <property type="evidence" value="ECO:0007669"/>
    <property type="project" value="InterPro"/>
</dbReference>
<name>A0A165K473_XYLHT</name>
<dbReference type="SUPFAM" id="SSF103473">
    <property type="entry name" value="MFS general substrate transporter"/>
    <property type="match status" value="1"/>
</dbReference>
<gene>
    <name evidence="9" type="ORF">L228DRAFT_235968</name>
</gene>
<dbReference type="OMA" id="WNIACAV"/>
<protein>
    <submittedName>
        <fullName evidence="9">MFS general substrate transporter</fullName>
    </submittedName>
</protein>
<evidence type="ECO:0000313" key="10">
    <source>
        <dbReference type="Proteomes" id="UP000076632"/>
    </source>
</evidence>
<dbReference type="InParanoid" id="A0A165K473"/>
<evidence type="ECO:0000259" key="8">
    <source>
        <dbReference type="PROSITE" id="PS50850"/>
    </source>
</evidence>
<feature type="transmembrane region" description="Helical" evidence="7">
    <location>
        <begin position="339"/>
        <end position="364"/>
    </location>
</feature>
<feature type="transmembrane region" description="Helical" evidence="7">
    <location>
        <begin position="182"/>
        <end position="201"/>
    </location>
</feature>
<feature type="transmembrane region" description="Helical" evidence="7">
    <location>
        <begin position="450"/>
        <end position="469"/>
    </location>
</feature>
<keyword evidence="5 7" id="KW-0472">Membrane</keyword>
<comment type="subcellular location">
    <subcellularLocation>
        <location evidence="1">Membrane</location>
        <topology evidence="1">Multi-pass membrane protein</topology>
    </subcellularLocation>
</comment>
<feature type="transmembrane region" description="Helical" evidence="7">
    <location>
        <begin position="423"/>
        <end position="444"/>
    </location>
</feature>
<feature type="transmembrane region" description="Helical" evidence="7">
    <location>
        <begin position="151"/>
        <end position="170"/>
    </location>
</feature>
<dbReference type="InterPro" id="IPR020846">
    <property type="entry name" value="MFS_dom"/>
</dbReference>
<evidence type="ECO:0000256" key="3">
    <source>
        <dbReference type="ARBA" id="ARBA00022692"/>
    </source>
</evidence>
<feature type="region of interest" description="Disordered" evidence="6">
    <location>
        <begin position="1"/>
        <end position="95"/>
    </location>
</feature>
<dbReference type="PROSITE" id="PS50850">
    <property type="entry name" value="MFS"/>
    <property type="match status" value="1"/>
</dbReference>
<dbReference type="InterPro" id="IPR036259">
    <property type="entry name" value="MFS_trans_sf"/>
</dbReference>
<evidence type="ECO:0000256" key="6">
    <source>
        <dbReference type="SAM" id="MobiDB-lite"/>
    </source>
</evidence>
<dbReference type="InterPro" id="IPR011701">
    <property type="entry name" value="MFS"/>
</dbReference>
<feature type="transmembrane region" description="Helical" evidence="7">
    <location>
        <begin position="241"/>
        <end position="264"/>
    </location>
</feature>
<reference evidence="9 10" key="1">
    <citation type="journal article" date="2016" name="Fungal Biol.">
        <title>The genome of Xylona heveae provides a window into fungal endophytism.</title>
        <authorList>
            <person name="Gazis R."/>
            <person name="Kuo A."/>
            <person name="Riley R."/>
            <person name="LaButti K."/>
            <person name="Lipzen A."/>
            <person name="Lin J."/>
            <person name="Amirebrahimi M."/>
            <person name="Hesse C.N."/>
            <person name="Spatafora J.W."/>
            <person name="Henrissat B."/>
            <person name="Hainaut M."/>
            <person name="Grigoriev I.V."/>
            <person name="Hibbett D.S."/>
        </authorList>
    </citation>
    <scope>NUCLEOTIDE SEQUENCE [LARGE SCALE GENOMIC DNA]</scope>
    <source>
        <strain evidence="9 10">TC161</strain>
    </source>
</reference>
<proteinExistence type="inferred from homology"/>
<evidence type="ECO:0000256" key="7">
    <source>
        <dbReference type="SAM" id="Phobius"/>
    </source>
</evidence>
<dbReference type="FunFam" id="1.20.1250.20:FF:000011">
    <property type="entry name" value="MFS multidrug transporter, putative"/>
    <property type="match status" value="1"/>
</dbReference>
<evidence type="ECO:0000256" key="4">
    <source>
        <dbReference type="ARBA" id="ARBA00022989"/>
    </source>
</evidence>
<dbReference type="Pfam" id="PF07690">
    <property type="entry name" value="MFS_1"/>
    <property type="match status" value="1"/>
</dbReference>
<feature type="transmembrane region" description="Helical" evidence="7">
    <location>
        <begin position="270"/>
        <end position="290"/>
    </location>
</feature>
<evidence type="ECO:0000256" key="1">
    <source>
        <dbReference type="ARBA" id="ARBA00004141"/>
    </source>
</evidence>
<dbReference type="Proteomes" id="UP000076632">
    <property type="component" value="Unassembled WGS sequence"/>
</dbReference>
<feature type="compositionally biased region" description="Basic and acidic residues" evidence="6">
    <location>
        <begin position="22"/>
        <end position="54"/>
    </location>
</feature>
<dbReference type="OrthoDB" id="3936150at2759"/>
<organism evidence="9 10">
    <name type="scientific">Xylona heveae (strain CBS 132557 / TC161)</name>
    <dbReference type="NCBI Taxonomy" id="1328760"/>
    <lineage>
        <taxon>Eukaryota</taxon>
        <taxon>Fungi</taxon>
        <taxon>Dikarya</taxon>
        <taxon>Ascomycota</taxon>
        <taxon>Pezizomycotina</taxon>
        <taxon>Xylonomycetes</taxon>
        <taxon>Xylonales</taxon>
        <taxon>Xylonaceae</taxon>
        <taxon>Xylona</taxon>
    </lineage>
</organism>
<comment type="similarity">
    <text evidence="2">Belongs to the major facilitator superfamily.</text>
</comment>
<keyword evidence="4 7" id="KW-1133">Transmembrane helix</keyword>
<evidence type="ECO:0000256" key="5">
    <source>
        <dbReference type="ARBA" id="ARBA00023136"/>
    </source>
</evidence>
<feature type="transmembrane region" description="Helical" evidence="7">
    <location>
        <begin position="384"/>
        <end position="402"/>
    </location>
</feature>